<evidence type="ECO:0000313" key="2">
    <source>
        <dbReference type="Proteomes" id="UP000054144"/>
    </source>
</evidence>
<dbReference type="Proteomes" id="UP000054144">
    <property type="component" value="Unassembled WGS sequence"/>
</dbReference>
<sequence length="135" mass="14915">HERVPLLDDILASAPVEGGPKTAFEAEDTVTSAQLLQEVDICTDLSVEQRQKLTDVIMTNANAFGLDKRLGDYEGLVDIPLKPGTKPISLPPFAASPANRKVIDEQMDTWLKQEVIEPSRSPWATPVFIAYRNNK</sequence>
<dbReference type="OrthoDB" id="6776860at2759"/>
<evidence type="ECO:0000313" key="1">
    <source>
        <dbReference type="EMBL" id="KIY47937.1"/>
    </source>
</evidence>
<accession>A0A0D7AAB2</accession>
<dbReference type="Gene3D" id="3.10.10.10">
    <property type="entry name" value="HIV Type 1 Reverse Transcriptase, subunit A, domain 1"/>
    <property type="match status" value="1"/>
</dbReference>
<organism evidence="1 2">
    <name type="scientific">Fistulina hepatica ATCC 64428</name>
    <dbReference type="NCBI Taxonomy" id="1128425"/>
    <lineage>
        <taxon>Eukaryota</taxon>
        <taxon>Fungi</taxon>
        <taxon>Dikarya</taxon>
        <taxon>Basidiomycota</taxon>
        <taxon>Agaricomycotina</taxon>
        <taxon>Agaricomycetes</taxon>
        <taxon>Agaricomycetidae</taxon>
        <taxon>Agaricales</taxon>
        <taxon>Fistulinaceae</taxon>
        <taxon>Fistulina</taxon>
    </lineage>
</organism>
<reference evidence="1 2" key="1">
    <citation type="journal article" date="2015" name="Fungal Genet. Biol.">
        <title>Evolution of novel wood decay mechanisms in Agaricales revealed by the genome sequences of Fistulina hepatica and Cylindrobasidium torrendii.</title>
        <authorList>
            <person name="Floudas D."/>
            <person name="Held B.W."/>
            <person name="Riley R."/>
            <person name="Nagy L.G."/>
            <person name="Koehler G."/>
            <person name="Ransdell A.S."/>
            <person name="Younus H."/>
            <person name="Chow J."/>
            <person name="Chiniquy J."/>
            <person name="Lipzen A."/>
            <person name="Tritt A."/>
            <person name="Sun H."/>
            <person name="Haridas S."/>
            <person name="LaButti K."/>
            <person name="Ohm R.A."/>
            <person name="Kues U."/>
            <person name="Blanchette R.A."/>
            <person name="Grigoriev I.V."/>
            <person name="Minto R.E."/>
            <person name="Hibbett D.S."/>
        </authorList>
    </citation>
    <scope>NUCLEOTIDE SEQUENCE [LARGE SCALE GENOMIC DNA]</scope>
    <source>
        <strain evidence="1 2">ATCC 64428</strain>
    </source>
</reference>
<feature type="non-terminal residue" evidence="1">
    <location>
        <position position="135"/>
    </location>
</feature>
<name>A0A0D7AAB2_9AGAR</name>
<protein>
    <recommendedName>
        <fullName evidence="3">DNA/RNA polymerase</fullName>
    </recommendedName>
</protein>
<evidence type="ECO:0008006" key="3">
    <source>
        <dbReference type="Google" id="ProtNLM"/>
    </source>
</evidence>
<dbReference type="AlphaFoldDB" id="A0A0D7AAB2"/>
<feature type="non-terminal residue" evidence="1">
    <location>
        <position position="1"/>
    </location>
</feature>
<dbReference type="EMBL" id="KN881909">
    <property type="protein sequence ID" value="KIY47937.1"/>
    <property type="molecule type" value="Genomic_DNA"/>
</dbReference>
<dbReference type="SUPFAM" id="SSF56672">
    <property type="entry name" value="DNA/RNA polymerases"/>
    <property type="match status" value="1"/>
</dbReference>
<dbReference type="InterPro" id="IPR043502">
    <property type="entry name" value="DNA/RNA_pol_sf"/>
</dbReference>
<keyword evidence="2" id="KW-1185">Reference proteome</keyword>
<proteinExistence type="predicted"/>
<gene>
    <name evidence="1" type="ORF">FISHEDRAFT_10773</name>
</gene>